<comment type="similarity">
    <text evidence="1">Belongs to the glycosyltransferase 2 family.</text>
</comment>
<dbReference type="Gene3D" id="3.90.550.10">
    <property type="entry name" value="Spore Coat Polysaccharide Biosynthesis Protein SpsA, Chain A"/>
    <property type="match status" value="1"/>
</dbReference>
<sequence>MSVGDQTQYDASANASLKESKELPYSVLMSVYAKESPEYLVEALHSMLAQTVPPEQIVLVEDGPLTHELDNAINVFHEQHAGLLDLVVLPKNEGLGSALAHGVPECRNEIIARMDSDDYSFSTRMEKELAVMSDHNLDMVGSQIVEFIKDPDHPVAESDLPIDQQSIVSYSKKRNPFRHPSMVFRKSRVLEAGNYSADYLYFEDWDLFSRMLASGCKAANINEPLVAMRVSPDFYARRGGPAYIPHIWKFKAEQLRRGYFTFFQFLGTTIPHILVCLVPNSVRSFIYTHLLRKGTNND</sequence>
<evidence type="ECO:0000256" key="2">
    <source>
        <dbReference type="ARBA" id="ARBA00022676"/>
    </source>
</evidence>
<evidence type="ECO:0000259" key="4">
    <source>
        <dbReference type="Pfam" id="PF00535"/>
    </source>
</evidence>
<dbReference type="GO" id="GO:0016757">
    <property type="term" value="F:glycosyltransferase activity"/>
    <property type="evidence" value="ECO:0007669"/>
    <property type="project" value="UniProtKB-KW"/>
</dbReference>
<dbReference type="InterPro" id="IPR001173">
    <property type="entry name" value="Glyco_trans_2-like"/>
</dbReference>
<dbReference type="InterPro" id="IPR050834">
    <property type="entry name" value="Glycosyltransf_2"/>
</dbReference>
<dbReference type="SUPFAM" id="SSF53448">
    <property type="entry name" value="Nucleotide-diphospho-sugar transferases"/>
    <property type="match status" value="1"/>
</dbReference>
<reference evidence="5 6" key="1">
    <citation type="submission" date="2014-03" db="EMBL/GenBank/DDBJ databases">
        <title>Genomics of Bifidobacteria.</title>
        <authorList>
            <person name="Ventura M."/>
            <person name="Milani C."/>
            <person name="Lugli G.A."/>
        </authorList>
    </citation>
    <scope>NUCLEOTIDE SEQUENCE [LARGE SCALE GENOMIC DNA]</scope>
    <source>
        <strain evidence="5 6">LMG 21814</strain>
    </source>
</reference>
<dbReference type="AlphaFoldDB" id="A0A087BLQ1"/>
<proteinExistence type="inferred from homology"/>
<evidence type="ECO:0000313" key="6">
    <source>
        <dbReference type="Proteomes" id="UP000029024"/>
    </source>
</evidence>
<accession>A0A087BLQ1</accession>
<evidence type="ECO:0000256" key="3">
    <source>
        <dbReference type="ARBA" id="ARBA00022679"/>
    </source>
</evidence>
<name>A0A087BLQ1_BIFLN</name>
<dbReference type="Proteomes" id="UP000029024">
    <property type="component" value="Unassembled WGS sequence"/>
</dbReference>
<dbReference type="RefSeq" id="WP_080771090.1">
    <property type="nucleotide sequence ID" value="NZ_JGZA01000006.1"/>
</dbReference>
<evidence type="ECO:0000256" key="1">
    <source>
        <dbReference type="ARBA" id="ARBA00006739"/>
    </source>
</evidence>
<dbReference type="EMBL" id="JGZA01000006">
    <property type="protein sequence ID" value="KFI71951.1"/>
    <property type="molecule type" value="Genomic_DNA"/>
</dbReference>
<dbReference type="InterPro" id="IPR029044">
    <property type="entry name" value="Nucleotide-diphossugar_trans"/>
</dbReference>
<gene>
    <name evidence="5" type="ORF">BLSS_1635</name>
</gene>
<dbReference type="PANTHER" id="PTHR43685">
    <property type="entry name" value="GLYCOSYLTRANSFERASE"/>
    <property type="match status" value="1"/>
</dbReference>
<keyword evidence="3" id="KW-0808">Transferase</keyword>
<protein>
    <recommendedName>
        <fullName evidence="4">Glycosyltransferase 2-like domain-containing protein</fullName>
    </recommendedName>
</protein>
<feature type="domain" description="Glycosyltransferase 2-like" evidence="4">
    <location>
        <begin position="26"/>
        <end position="190"/>
    </location>
</feature>
<organism evidence="5 6">
    <name type="scientific">Bifidobacterium longum subsp. suis</name>
    <dbReference type="NCBI Taxonomy" id="1695"/>
    <lineage>
        <taxon>Bacteria</taxon>
        <taxon>Bacillati</taxon>
        <taxon>Actinomycetota</taxon>
        <taxon>Actinomycetes</taxon>
        <taxon>Bifidobacteriales</taxon>
        <taxon>Bifidobacteriaceae</taxon>
        <taxon>Bifidobacterium</taxon>
    </lineage>
</organism>
<dbReference type="Pfam" id="PF00535">
    <property type="entry name" value="Glycos_transf_2"/>
    <property type="match status" value="1"/>
</dbReference>
<comment type="caution">
    <text evidence="5">The sequence shown here is derived from an EMBL/GenBank/DDBJ whole genome shotgun (WGS) entry which is preliminary data.</text>
</comment>
<dbReference type="PANTHER" id="PTHR43685:SF5">
    <property type="entry name" value="GLYCOSYLTRANSFERASE EPSE-RELATED"/>
    <property type="match status" value="1"/>
</dbReference>
<evidence type="ECO:0000313" key="5">
    <source>
        <dbReference type="EMBL" id="KFI71951.1"/>
    </source>
</evidence>
<keyword evidence="2" id="KW-0328">Glycosyltransferase</keyword>